<name>A0AAW2I2I2_9NEOP</name>
<feature type="domain" description="Sulfotransferase" evidence="3">
    <location>
        <begin position="11"/>
        <end position="218"/>
    </location>
</feature>
<dbReference type="GO" id="GO:0008146">
    <property type="term" value="F:sulfotransferase activity"/>
    <property type="evidence" value="ECO:0007669"/>
    <property type="project" value="InterPro"/>
</dbReference>
<evidence type="ECO:0000256" key="2">
    <source>
        <dbReference type="ARBA" id="ARBA00022679"/>
    </source>
</evidence>
<dbReference type="AlphaFoldDB" id="A0AAW2I2I2"/>
<evidence type="ECO:0000259" key="3">
    <source>
        <dbReference type="Pfam" id="PF00685"/>
    </source>
</evidence>
<dbReference type="Pfam" id="PF00685">
    <property type="entry name" value="Sulfotransfer_1"/>
    <property type="match status" value="1"/>
</dbReference>
<evidence type="ECO:0000256" key="1">
    <source>
        <dbReference type="ARBA" id="ARBA00005771"/>
    </source>
</evidence>
<reference evidence="4" key="1">
    <citation type="journal article" date="2024" name="Gigascience">
        <title>Chromosome-level genome of the poultry shaft louse Menopon gallinae provides insight into the host-switching and adaptive evolution of parasitic lice.</title>
        <authorList>
            <person name="Xu Y."/>
            <person name="Ma L."/>
            <person name="Liu S."/>
            <person name="Liang Y."/>
            <person name="Liu Q."/>
            <person name="He Z."/>
            <person name="Tian L."/>
            <person name="Duan Y."/>
            <person name="Cai W."/>
            <person name="Li H."/>
            <person name="Song F."/>
        </authorList>
    </citation>
    <scope>NUCLEOTIDE SEQUENCE</scope>
    <source>
        <strain evidence="4">Cailab_2023a</strain>
    </source>
</reference>
<dbReference type="SUPFAM" id="SSF52540">
    <property type="entry name" value="P-loop containing nucleoside triphosphate hydrolases"/>
    <property type="match status" value="1"/>
</dbReference>
<accession>A0AAW2I2I2</accession>
<comment type="caution">
    <text evidence="4">The sequence shown here is derived from an EMBL/GenBank/DDBJ whole genome shotgun (WGS) entry which is preliminary data.</text>
</comment>
<dbReference type="PANTHER" id="PTHR11783">
    <property type="entry name" value="SULFOTRANSFERASE SULT"/>
    <property type="match status" value="1"/>
</dbReference>
<keyword evidence="2" id="KW-0808">Transferase</keyword>
<proteinExistence type="inferred from homology"/>
<comment type="similarity">
    <text evidence="1">Belongs to the sulfotransferase 1 family.</text>
</comment>
<dbReference type="InterPro" id="IPR000863">
    <property type="entry name" value="Sulfotransferase_dom"/>
</dbReference>
<dbReference type="Gene3D" id="3.40.50.300">
    <property type="entry name" value="P-loop containing nucleotide triphosphate hydrolases"/>
    <property type="match status" value="1"/>
</dbReference>
<evidence type="ECO:0000313" key="4">
    <source>
        <dbReference type="EMBL" id="KAL0276597.1"/>
    </source>
</evidence>
<organism evidence="4">
    <name type="scientific">Menopon gallinae</name>
    <name type="common">poultry shaft louse</name>
    <dbReference type="NCBI Taxonomy" id="328185"/>
    <lineage>
        <taxon>Eukaryota</taxon>
        <taxon>Metazoa</taxon>
        <taxon>Ecdysozoa</taxon>
        <taxon>Arthropoda</taxon>
        <taxon>Hexapoda</taxon>
        <taxon>Insecta</taxon>
        <taxon>Pterygota</taxon>
        <taxon>Neoptera</taxon>
        <taxon>Paraneoptera</taxon>
        <taxon>Psocodea</taxon>
        <taxon>Troctomorpha</taxon>
        <taxon>Phthiraptera</taxon>
        <taxon>Amblycera</taxon>
        <taxon>Menoponidae</taxon>
        <taxon>Menopon</taxon>
    </lineage>
</organism>
<sequence length="222" mass="26190">MAHDHGDWMKELGNSVDLVEKMPSPRFVKTHLPWELLPKQIEVVQPKVRVPIVYVARNPKDMCVSYYHYCLLIHNMKGSFEDFCELFLKGKAPIGPIWSHILGFWRRRHQPNILFLKYEDMKKDQAGAIRKAAQFLNKTLTEEEIQKLAEHLSFNNMRQNPAVNLEPIISRKMGPEFLKNNDIRFIRKGQVGDYKNYMSEELIKRFDKWTEENLRGTGLTFE</sequence>
<dbReference type="InterPro" id="IPR027417">
    <property type="entry name" value="P-loop_NTPase"/>
</dbReference>
<dbReference type="EMBL" id="JARGDH010000002">
    <property type="protein sequence ID" value="KAL0276597.1"/>
    <property type="molecule type" value="Genomic_DNA"/>
</dbReference>
<protein>
    <recommendedName>
        <fullName evidence="3">Sulfotransferase domain-containing protein</fullName>
    </recommendedName>
</protein>
<gene>
    <name evidence="4" type="ORF">PYX00_004140</name>
</gene>